<keyword evidence="3 5" id="KW-0133">Cell shape</keyword>
<dbReference type="GO" id="GO:0008360">
    <property type="term" value="P:regulation of cell shape"/>
    <property type="evidence" value="ECO:0007669"/>
    <property type="project" value="UniProtKB-KW"/>
</dbReference>
<dbReference type="InterPro" id="IPR055342">
    <property type="entry name" value="MreC_beta-barrel_core"/>
</dbReference>
<accession>A0A094YVR2</accession>
<dbReference type="eggNOG" id="COG1792">
    <property type="taxonomic scope" value="Bacteria"/>
</dbReference>
<dbReference type="EMBL" id="ALPT02000025">
    <property type="protein sequence ID" value="KGA97607.1"/>
    <property type="molecule type" value="Genomic_DNA"/>
</dbReference>
<dbReference type="PANTHER" id="PTHR34138:SF1">
    <property type="entry name" value="CELL SHAPE-DETERMINING PROTEIN MREC"/>
    <property type="match status" value="1"/>
</dbReference>
<evidence type="ECO:0000256" key="1">
    <source>
        <dbReference type="ARBA" id="ARBA00009369"/>
    </source>
</evidence>
<dbReference type="Proteomes" id="UP000297014">
    <property type="component" value="Unassembled WGS sequence"/>
</dbReference>
<name>A0A094YVR2_ALKAL</name>
<comment type="similarity">
    <text evidence="1 5">Belongs to the MreC family.</text>
</comment>
<evidence type="ECO:0000256" key="2">
    <source>
        <dbReference type="ARBA" id="ARBA00013855"/>
    </source>
</evidence>
<dbReference type="AlphaFoldDB" id="A0A094YVR2"/>
<sequence>MPSFFSNKKLIVLLVSIIILVALIGFSLSDRERVTGPEQIMRDTVGWVQSIFSKPAHAVAGFFENVRDMKYIYEENKVLKARLEEYAKITVERNLLQNENDTLRDMLELEESLHDYLLRPAVVIHRYPDRWQEHIGLNRGTQHGVENNMAVIDSKGGLIGKVQSVSEFSSYIQLLTDNDRTNRVSAQIQLDDPETGFVEDYDEERGLLIMRKLDIDAEIELDTMVATSGLGDVYPAGLEIGTVAFVEPDEYGLTQNVYIEPTADFSGLDYVYIVERTSVTLDPSLLGEGE</sequence>
<feature type="domain" description="Rod shape-determining protein MreC beta-barrel core" evidence="6">
    <location>
        <begin position="123"/>
        <end position="275"/>
    </location>
</feature>
<comment type="caution">
    <text evidence="7">The sequence shown here is derived from an EMBL/GenBank/DDBJ whole genome shotgun (WGS) entry which is preliminary data.</text>
</comment>
<reference evidence="8 10" key="2">
    <citation type="submission" date="2014-01" db="EMBL/GenBank/DDBJ databases">
        <title>Draft genome sequencing of Bacillus alcalophilus CGMCC 1.3604.</title>
        <authorList>
            <person name="Yang J."/>
            <person name="Diao L."/>
            <person name="Yang S."/>
        </authorList>
    </citation>
    <scope>NUCLEOTIDE SEQUENCE [LARGE SCALE GENOMIC DNA]</scope>
    <source>
        <strain evidence="8 10">CGMCC 1.3604</strain>
    </source>
</reference>
<reference evidence="7 9" key="1">
    <citation type="journal article" date="2014" name="Genome Announc.">
        <title>Draft Genome Sequence of Bacillus alcalophilus AV1934, a Classic Alkaliphile Isolated from Human Feces in 1934.</title>
        <authorList>
            <person name="Attie O."/>
            <person name="Jayaprakash A."/>
            <person name="Shah H."/>
            <person name="Paulsen I.T."/>
            <person name="Morino M."/>
            <person name="Takahashi Y."/>
            <person name="Narumi I."/>
            <person name="Sachidanandam R."/>
            <person name="Satoh K."/>
            <person name="Ito M."/>
            <person name="Krulwich T.A."/>
        </authorList>
    </citation>
    <scope>NUCLEOTIDE SEQUENCE [LARGE SCALE GENOMIC DNA]</scope>
    <source>
        <strain evidence="7 9">AV1934</strain>
    </source>
</reference>
<dbReference type="GO" id="GO:0005886">
    <property type="term" value="C:plasma membrane"/>
    <property type="evidence" value="ECO:0007669"/>
    <property type="project" value="TreeGrafter"/>
</dbReference>
<evidence type="ECO:0000256" key="4">
    <source>
        <dbReference type="ARBA" id="ARBA00032089"/>
    </source>
</evidence>
<dbReference type="PIRSF" id="PIRSF038471">
    <property type="entry name" value="MreC"/>
    <property type="match status" value="1"/>
</dbReference>
<dbReference type="InterPro" id="IPR007221">
    <property type="entry name" value="MreC"/>
</dbReference>
<evidence type="ECO:0000313" key="9">
    <source>
        <dbReference type="Proteomes" id="UP000002754"/>
    </source>
</evidence>
<dbReference type="Pfam" id="PF04085">
    <property type="entry name" value="MreC"/>
    <property type="match status" value="1"/>
</dbReference>
<organism evidence="7 9">
    <name type="scientific">Alkalihalobacillus alcalophilus ATCC 27647 = CGMCC 1.3604</name>
    <dbReference type="NCBI Taxonomy" id="1218173"/>
    <lineage>
        <taxon>Bacteria</taxon>
        <taxon>Bacillati</taxon>
        <taxon>Bacillota</taxon>
        <taxon>Bacilli</taxon>
        <taxon>Bacillales</taxon>
        <taxon>Bacillaceae</taxon>
        <taxon>Alkalihalobacillus</taxon>
    </lineage>
</organism>
<dbReference type="InterPro" id="IPR042175">
    <property type="entry name" value="Cell/Rod_MreC_2"/>
</dbReference>
<dbReference type="EMBL" id="JALP01000016">
    <property type="protein sequence ID" value="THG92192.1"/>
    <property type="molecule type" value="Genomic_DNA"/>
</dbReference>
<evidence type="ECO:0000313" key="7">
    <source>
        <dbReference type="EMBL" id="KGA97607.1"/>
    </source>
</evidence>
<evidence type="ECO:0000256" key="3">
    <source>
        <dbReference type="ARBA" id="ARBA00022960"/>
    </source>
</evidence>
<gene>
    <name evidence="8" type="ORF">AJ85_16370</name>
    <name evidence="7" type="ORF">BALCAV_0209140</name>
</gene>
<evidence type="ECO:0000256" key="5">
    <source>
        <dbReference type="PIRNR" id="PIRNR038471"/>
    </source>
</evidence>
<evidence type="ECO:0000313" key="10">
    <source>
        <dbReference type="Proteomes" id="UP000297014"/>
    </source>
</evidence>
<dbReference type="Gene3D" id="2.40.10.340">
    <property type="entry name" value="Rod shape-determining protein MreC, domain 1"/>
    <property type="match status" value="1"/>
</dbReference>
<evidence type="ECO:0000259" key="6">
    <source>
        <dbReference type="Pfam" id="PF04085"/>
    </source>
</evidence>
<keyword evidence="9" id="KW-1185">Reference proteome</keyword>
<dbReference type="PANTHER" id="PTHR34138">
    <property type="entry name" value="CELL SHAPE-DETERMINING PROTEIN MREC"/>
    <property type="match status" value="1"/>
</dbReference>
<dbReference type="Gene3D" id="2.40.10.350">
    <property type="entry name" value="Rod shape-determining protein MreC, domain 2"/>
    <property type="match status" value="1"/>
</dbReference>
<dbReference type="STRING" id="1218173.BALCAV_0209140"/>
<evidence type="ECO:0000313" key="8">
    <source>
        <dbReference type="EMBL" id="THG92192.1"/>
    </source>
</evidence>
<dbReference type="RefSeq" id="WP_003320477.1">
    <property type="nucleotide sequence ID" value="NZ_ALPT02000025.1"/>
</dbReference>
<comment type="function">
    <text evidence="5">Involved in formation and maintenance of cell shape.</text>
</comment>
<dbReference type="InterPro" id="IPR042177">
    <property type="entry name" value="Cell/Rod_1"/>
</dbReference>
<dbReference type="OrthoDB" id="9792313at2"/>
<protein>
    <recommendedName>
        <fullName evidence="2 5">Cell shape-determining protein MreC</fullName>
    </recommendedName>
    <alternativeName>
        <fullName evidence="4 5">Cell shape protein MreC</fullName>
    </alternativeName>
</protein>
<dbReference type="Proteomes" id="UP000002754">
    <property type="component" value="Unassembled WGS sequence"/>
</dbReference>
<proteinExistence type="inferred from homology"/>
<dbReference type="NCBIfam" id="TIGR00219">
    <property type="entry name" value="mreC"/>
    <property type="match status" value="1"/>
</dbReference>